<feature type="transmembrane region" description="Helical" evidence="1">
    <location>
        <begin position="87"/>
        <end position="109"/>
    </location>
</feature>
<keyword evidence="1" id="KW-0812">Transmembrane</keyword>
<comment type="caution">
    <text evidence="2">The sequence shown here is derived from an EMBL/GenBank/DDBJ whole genome shotgun (WGS) entry which is preliminary data.</text>
</comment>
<dbReference type="EMBL" id="LAZR01066376">
    <property type="protein sequence ID" value="KKK53687.1"/>
    <property type="molecule type" value="Genomic_DNA"/>
</dbReference>
<evidence type="ECO:0000256" key="1">
    <source>
        <dbReference type="SAM" id="Phobius"/>
    </source>
</evidence>
<keyword evidence="1" id="KW-1133">Transmembrane helix</keyword>
<protein>
    <submittedName>
        <fullName evidence="2">Uncharacterized protein</fullName>
    </submittedName>
</protein>
<name>A0A0F8WA52_9ZZZZ</name>
<sequence>MFPLSVVRRLTFEASEPEALALRLRKVLAGELLRKRARVEVCADTVTFIAGIFRFVSSGNLLGVIGYGSVRIAAETDSILVEYRLHFLEIILLSALVVTFMATVMRAGGLPLQSAIGGGLFFFTFISFGNIFVALARFRNFVNKCVRAAKEGGELTS</sequence>
<feature type="transmembrane region" description="Helical" evidence="1">
    <location>
        <begin position="115"/>
        <end position="138"/>
    </location>
</feature>
<keyword evidence="1" id="KW-0472">Membrane</keyword>
<proteinExistence type="predicted"/>
<organism evidence="2">
    <name type="scientific">marine sediment metagenome</name>
    <dbReference type="NCBI Taxonomy" id="412755"/>
    <lineage>
        <taxon>unclassified sequences</taxon>
        <taxon>metagenomes</taxon>
        <taxon>ecological metagenomes</taxon>
    </lineage>
</organism>
<accession>A0A0F8WA52</accession>
<evidence type="ECO:0000313" key="2">
    <source>
        <dbReference type="EMBL" id="KKK53687.1"/>
    </source>
</evidence>
<gene>
    <name evidence="2" type="ORF">LCGC14_3092280</name>
</gene>
<reference evidence="2" key="1">
    <citation type="journal article" date="2015" name="Nature">
        <title>Complex archaea that bridge the gap between prokaryotes and eukaryotes.</title>
        <authorList>
            <person name="Spang A."/>
            <person name="Saw J.H."/>
            <person name="Jorgensen S.L."/>
            <person name="Zaremba-Niedzwiedzka K."/>
            <person name="Martijn J."/>
            <person name="Lind A.E."/>
            <person name="van Eijk R."/>
            <person name="Schleper C."/>
            <person name="Guy L."/>
            <person name="Ettema T.J."/>
        </authorList>
    </citation>
    <scope>NUCLEOTIDE SEQUENCE</scope>
</reference>
<dbReference type="AlphaFoldDB" id="A0A0F8WA52"/>